<evidence type="ECO:0000256" key="2">
    <source>
        <dbReference type="ARBA" id="ARBA00008668"/>
    </source>
</evidence>
<reference evidence="7 8" key="1">
    <citation type="submission" date="2016-09" db="EMBL/GenBank/DDBJ databases">
        <title>The draft genome of Dichanthelium oligosanthes: A C3 panicoid grass species.</title>
        <authorList>
            <person name="Studer A.J."/>
            <person name="Schnable J.C."/>
            <person name="Brutnell T.P."/>
        </authorList>
    </citation>
    <scope>NUCLEOTIDE SEQUENCE [LARGE SCALE GENOMIC DNA]</scope>
    <source>
        <strain evidence="8">cv. Kellogg 1175</strain>
        <tissue evidence="7">Leaf</tissue>
    </source>
</reference>
<dbReference type="PANTHER" id="PTHR45648">
    <property type="entry name" value="GDSL LIPASE/ACYLHYDROLASE FAMILY PROTEIN (AFU_ORTHOLOGUE AFUA_4G14700)"/>
    <property type="match status" value="1"/>
</dbReference>
<protein>
    <submittedName>
        <fullName evidence="7">GDSL esterase/lipase LTL1</fullName>
    </submittedName>
</protein>
<dbReference type="OrthoDB" id="1600564at2759"/>
<evidence type="ECO:0000256" key="1">
    <source>
        <dbReference type="ARBA" id="ARBA00007190"/>
    </source>
</evidence>
<proteinExistence type="inferred from homology"/>
<evidence type="ECO:0000313" key="7">
    <source>
        <dbReference type="EMBL" id="OEL17209.1"/>
    </source>
</evidence>
<dbReference type="GO" id="GO:0016042">
    <property type="term" value="P:lipid catabolic process"/>
    <property type="evidence" value="ECO:0007669"/>
    <property type="project" value="UniProtKB-KW"/>
</dbReference>
<accession>A0A1E5UWE9</accession>
<sequence>MPPPPTGMALCRLPTATLGLPVPLPYLLSRPRLSLAARRARAVAARASSSSSSPDSSFGSRMEESVKKTVADNPVVIYSKSWCSYSMEVKALFKRIGVQPHVIELDHLGAQGPQLQKVLERLTGQSTVPNVFIGGKHVGGCTGIIHMPQPAVSISGDRSGRLVVVCVLNEEESLESHSTAEQIELPRVRSDHRRSSRMVPAAAAAWCLLCLLQQLQPLPLVVCQQQQQQQEAAPSSRAFFVFGDSLVDSGNNNYLATTARADSPPYGLDYPTHRATGRFSNGRNVPDIISEYLGAEPVLPYLSPHLDGHKLLVGANFASAGVGILNDTGIQFANIIRIQKQLRYFQQYQGRVRRLVGDDATAALVRGALVLITLGGNDFINNYYLVPFSVRSREMALPDYVRYIVSEYAKVLRQLHDLGARRVLVTGSGPLGCAPAELALRGSRAGECDAELQRAAALYNPQLVDMIRGLNADLGADVFVAVNAYRMHMDFISDPAAYGFVTSKVACCGQGPYNGVGLCTAASSVCPDRSVYAFWDNFHPTERANRIIVSQFMDGSQEYMHPLNLTTILAVDAAAAAAATFN</sequence>
<dbReference type="Proteomes" id="UP000095767">
    <property type="component" value="Unassembled WGS sequence"/>
</dbReference>
<keyword evidence="4" id="KW-0443">Lipid metabolism</keyword>
<dbReference type="FunFam" id="3.40.30.10:FF:000217">
    <property type="entry name" value="Glutaredoxin-C5 chloroplastic"/>
    <property type="match status" value="1"/>
</dbReference>
<dbReference type="EMBL" id="LWDX02060606">
    <property type="protein sequence ID" value="OEL17209.1"/>
    <property type="molecule type" value="Genomic_DNA"/>
</dbReference>
<dbReference type="InterPro" id="IPR036514">
    <property type="entry name" value="SGNH_hydro_sf"/>
</dbReference>
<dbReference type="PRINTS" id="PR00160">
    <property type="entry name" value="GLUTAREDOXIN"/>
</dbReference>
<comment type="similarity">
    <text evidence="1">Belongs to the glutaredoxin family. CPYC subfamily.</text>
</comment>
<evidence type="ECO:0000256" key="4">
    <source>
        <dbReference type="ARBA" id="ARBA00022963"/>
    </source>
</evidence>
<keyword evidence="8" id="KW-1185">Reference proteome</keyword>
<dbReference type="InterPro" id="IPR002109">
    <property type="entry name" value="Glutaredoxin"/>
</dbReference>
<gene>
    <name evidence="7" type="ORF">BAE44_0021773</name>
</gene>
<comment type="similarity">
    <text evidence="2">Belongs to the 'GDSL' lipolytic enzyme family.</text>
</comment>
<keyword evidence="4" id="KW-0442">Lipid degradation</keyword>
<dbReference type="CDD" id="cd03419">
    <property type="entry name" value="GRX_GRXh_1_2_like"/>
    <property type="match status" value="1"/>
</dbReference>
<evidence type="ECO:0000313" key="8">
    <source>
        <dbReference type="Proteomes" id="UP000095767"/>
    </source>
</evidence>
<name>A0A1E5UWE9_9POAL</name>
<dbReference type="SUPFAM" id="SSF52266">
    <property type="entry name" value="SGNH hydrolase"/>
    <property type="match status" value="1"/>
</dbReference>
<organism evidence="7 8">
    <name type="scientific">Dichanthelium oligosanthes</name>
    <dbReference type="NCBI Taxonomy" id="888268"/>
    <lineage>
        <taxon>Eukaryota</taxon>
        <taxon>Viridiplantae</taxon>
        <taxon>Streptophyta</taxon>
        <taxon>Embryophyta</taxon>
        <taxon>Tracheophyta</taxon>
        <taxon>Spermatophyta</taxon>
        <taxon>Magnoliopsida</taxon>
        <taxon>Liliopsida</taxon>
        <taxon>Poales</taxon>
        <taxon>Poaceae</taxon>
        <taxon>PACMAD clade</taxon>
        <taxon>Panicoideae</taxon>
        <taxon>Panicodae</taxon>
        <taxon>Paniceae</taxon>
        <taxon>Dichantheliinae</taxon>
        <taxon>Dichanthelium</taxon>
    </lineage>
</organism>
<dbReference type="STRING" id="888268.A0A1E5UWE9"/>
<dbReference type="InterPro" id="IPR035669">
    <property type="entry name" value="SGNH_plant_lipase-like"/>
</dbReference>
<dbReference type="Pfam" id="PF00462">
    <property type="entry name" value="Glutaredoxin"/>
    <property type="match status" value="1"/>
</dbReference>
<dbReference type="AlphaFoldDB" id="A0A1E5UWE9"/>
<dbReference type="Gene3D" id="3.40.30.10">
    <property type="entry name" value="Glutaredoxin"/>
    <property type="match status" value="1"/>
</dbReference>
<dbReference type="InterPro" id="IPR036249">
    <property type="entry name" value="Thioredoxin-like_sf"/>
</dbReference>
<keyword evidence="3" id="KW-0378">Hydrolase</keyword>
<evidence type="ECO:0000256" key="5">
    <source>
        <dbReference type="ARBA" id="ARBA00023284"/>
    </source>
</evidence>
<dbReference type="InterPro" id="IPR001087">
    <property type="entry name" value="GDSL"/>
</dbReference>
<dbReference type="Pfam" id="PF00657">
    <property type="entry name" value="Lipase_GDSL"/>
    <property type="match status" value="1"/>
</dbReference>
<dbReference type="PROSITE" id="PS51354">
    <property type="entry name" value="GLUTAREDOXIN_2"/>
    <property type="match status" value="1"/>
</dbReference>
<dbReference type="PANTHER" id="PTHR45648:SF163">
    <property type="entry name" value="OS08G0565900 PROTEIN"/>
    <property type="match status" value="1"/>
</dbReference>
<dbReference type="GO" id="GO:0016788">
    <property type="term" value="F:hydrolase activity, acting on ester bonds"/>
    <property type="evidence" value="ECO:0007669"/>
    <property type="project" value="InterPro"/>
</dbReference>
<dbReference type="InterPro" id="IPR051058">
    <property type="entry name" value="GDSL_Est/Lipase"/>
</dbReference>
<evidence type="ECO:0000259" key="6">
    <source>
        <dbReference type="Pfam" id="PF00462"/>
    </source>
</evidence>
<dbReference type="InterPro" id="IPR014025">
    <property type="entry name" value="Glutaredoxin_subgr"/>
</dbReference>
<dbReference type="SUPFAM" id="SSF52833">
    <property type="entry name" value="Thioredoxin-like"/>
    <property type="match status" value="1"/>
</dbReference>
<dbReference type="CDD" id="cd01837">
    <property type="entry name" value="SGNH_plant_lipase_like"/>
    <property type="match status" value="1"/>
</dbReference>
<comment type="caution">
    <text evidence="7">The sequence shown here is derived from an EMBL/GenBank/DDBJ whole genome shotgun (WGS) entry which is preliminary data.</text>
</comment>
<evidence type="ECO:0000256" key="3">
    <source>
        <dbReference type="ARBA" id="ARBA00022801"/>
    </source>
</evidence>
<keyword evidence="5" id="KW-0676">Redox-active center</keyword>
<dbReference type="Gene3D" id="3.40.50.1110">
    <property type="entry name" value="SGNH hydrolase"/>
    <property type="match status" value="1"/>
</dbReference>
<feature type="domain" description="Glutaredoxin" evidence="6">
    <location>
        <begin position="75"/>
        <end position="138"/>
    </location>
</feature>